<sequence>MAVNIKQFETRYHNHKNVVVKTAFLDIYYLLKVAQKQNVHHADNSGISRQNHHDYHHVQGKVQAEEEAQLSTLSSPCSSFPPLLPLPLSLALPESAPPPSPSPSPPAAEDEDEEDEEEEEDEEALPEEDDFEREDRESLSESSPNKSSIGFFFGGESMTKLGISISPSVAESFRSNSTPPNPNSSDPSVKSPTRPSLSSVGLKVRPV</sequence>
<evidence type="ECO:0000313" key="2">
    <source>
        <dbReference type="EMBL" id="CAB10543.1"/>
    </source>
</evidence>
<name>O23604_ARATH</name>
<feature type="compositionally biased region" description="Low complexity" evidence="1">
    <location>
        <begin position="172"/>
        <end position="192"/>
    </location>
</feature>
<feature type="region of interest" description="Disordered" evidence="1">
    <location>
        <begin position="88"/>
        <end position="153"/>
    </location>
</feature>
<accession>O23604</accession>
<feature type="compositionally biased region" description="Acidic residues" evidence="1">
    <location>
        <begin position="108"/>
        <end position="132"/>
    </location>
</feature>
<protein>
    <submittedName>
        <fullName evidence="3">Uncharacterized protein AT4g17630</fullName>
    </submittedName>
    <submittedName>
        <fullName evidence="2">Uncharacterized protein dl4850c</fullName>
    </submittedName>
</protein>
<dbReference type="EMBL" id="Z97343">
    <property type="protein sequence ID" value="CAB10543.1"/>
    <property type="molecule type" value="Genomic_DNA"/>
</dbReference>
<dbReference type="EMBL" id="AL161546">
    <property type="protein sequence ID" value="CAB78766.1"/>
    <property type="molecule type" value="Genomic_DNA"/>
</dbReference>
<reference evidence="2" key="4">
    <citation type="submission" date="1999-06" db="EMBL/GenBank/DDBJ databases">
        <authorList>
            <person name="EU Arabidopsis sequencing project"/>
        </authorList>
    </citation>
    <scope>NUCLEOTIDE SEQUENCE</scope>
</reference>
<reference key="3">
    <citation type="journal article" date="1999" name="Nature">
        <title>Sequence and analysis of chromosome 4 of the plant Arabidopsis thaliana.</title>
        <authorList>
            <consortium name="EU"/>
            <consortium name="CSHL and WU Arabidopsis Sequencing Project"/>
            <person name="Mayer K."/>
            <person name="Schuller C."/>
            <person name="Wambutt R."/>
            <person name="Murphy G."/>
            <person name="Volckaert G."/>
            <person name="Pohl T."/>
            <person name="Dusterhoft A."/>
            <person name="Stiekema W."/>
            <person name="Entian K.D."/>
            <person name="Terryn N."/>
            <person name="Harris B."/>
            <person name="Ansorge W."/>
            <person name="Brandt P."/>
            <person name="Grivell L."/>
            <person name="Rieger M."/>
            <person name="Weichselgartner M."/>
            <person name="de Simone V."/>
            <person name="Obermaier B."/>
            <person name="Mache R."/>
            <person name="Muller M."/>
            <person name="Kreis M."/>
            <person name="Delseny M."/>
            <person name="Puigdomenech P."/>
            <person name="Watson M."/>
            <person name="Schmidtheini T."/>
            <person name="Reichert B."/>
            <person name="Portatelle D."/>
            <person name="Perez-Alonso M."/>
            <person name="Boutry M."/>
            <person name="Bancroft I."/>
            <person name="Vos P."/>
            <person name="Hoheisel J."/>
            <person name="Zimmermann W."/>
            <person name="Wedler H."/>
            <person name="Ridley P."/>
            <person name="Langham S.A."/>
            <person name="McCullagh B."/>
            <person name="Bilham L."/>
            <person name="Robben J."/>
            <person name="Van der Schueren J."/>
            <person name="Grymonprez B."/>
            <person name="Chuang Y.J."/>
            <person name="Vandenbussche F."/>
            <person name="Braeken M."/>
            <person name="Weltjens I."/>
            <person name="Voet M."/>
            <person name="Bastiaens I."/>
            <person name="Aert R."/>
            <person name="Defoor E."/>
            <person name="Weitzenegger T."/>
            <person name="Bothe G."/>
            <person name="Ramsperger U."/>
            <person name="Hilbert H."/>
            <person name="Braun M."/>
            <person name="Holzer E."/>
            <person name="Brandt A."/>
            <person name="Peters S."/>
            <person name="van Staveren M."/>
            <person name="Dirske W."/>
            <person name="Mooijman P."/>
            <person name="Klein Lankhorst R."/>
            <person name="Rose M."/>
            <person name="Hauf J."/>
            <person name="Kotter P."/>
            <person name="Berneiser S."/>
            <person name="Hempel S."/>
            <person name="Feldpausch M."/>
            <person name="Lamberth S."/>
            <person name="Van den Daele H."/>
            <person name="De Keyser A."/>
            <person name="Buysshaert C."/>
            <person name="Gielen J."/>
            <person name="Villarroel R."/>
            <person name="De Clercq R."/>
            <person name="Van Montagu M."/>
            <person name="Rogers J."/>
            <person name="Cronin A."/>
            <person name="Quail M."/>
            <person name="Bray-Allen S."/>
            <person name="Clark L."/>
            <person name="Doggett J."/>
            <person name="Hall S."/>
            <person name="Kay M."/>
            <person name="Lennard N."/>
            <person name="McLay K."/>
            <person name="Mayes R."/>
            <person name="Pettett A."/>
            <person name="Rajandream M.A."/>
            <person name="Lyne M."/>
            <person name="Benes V."/>
            <person name="Rechmann S."/>
            <person name="Borkova D."/>
            <person name="Blocker H."/>
            <person name="Scharfe M."/>
            <person name="Grimm M."/>
            <person name="Lohnert T.H."/>
            <person name="Dose S."/>
            <person name="de Haan M."/>
            <person name="Maarse A."/>
            <person name="Schafer M."/>
            <person name="Muller-Auer S."/>
            <person name="Gabel C."/>
            <person name="Fuchs M."/>
            <person name="Fartmann B."/>
            <person name="Granderath K."/>
            <person name="Dauner D."/>
            <person name="Herzl A."/>
            <person name="Neumann S."/>
            <person name="Argiriou A."/>
            <person name="Vitale D."/>
            <person name="Liguori R."/>
            <person name="Piravandi E."/>
            <person name="Massenet O."/>
            <person name="Quigley F."/>
            <person name="Clabauld G."/>
            <person name="Mundlein A."/>
            <person name="Felber R."/>
            <person name="Schnabl S."/>
            <person name="Hiller R."/>
            <person name="Schmidt W."/>
            <person name="Lecharny A."/>
            <person name="Aubourg S."/>
            <person name="Chefdor F."/>
            <person name="Cooke R."/>
            <person name="Berger C."/>
            <person name="Montfort A."/>
            <person name="Casacuberta E."/>
            <person name="Gibbons T."/>
            <person name="Weber N."/>
            <person name="Vandenbol M."/>
            <person name="Bargues M."/>
            <person name="Terol J."/>
            <person name="Torres A."/>
            <person name="Perez-Perez A."/>
            <person name="Purnelle B."/>
            <person name="Bent E."/>
            <person name="Johnson S."/>
            <person name="Tacon D."/>
            <person name="Jesse T."/>
            <person name="Heijnen L."/>
            <person name="Schwarz S."/>
            <person name="Scholler P."/>
            <person name="Heber S."/>
            <person name="Francs P."/>
            <person name="Bielke C."/>
            <person name="Frishman D."/>
            <person name="Haase D."/>
            <person name="Lemcke K."/>
            <person name="Mewes H.W."/>
            <person name="Stocker S."/>
            <person name="Zaccaria P."/>
            <person name="Bevan M."/>
            <person name="Wilson R.K."/>
            <person name="de la Bastide M."/>
            <person name="Habermann K."/>
            <person name="Parnell L."/>
            <person name="Dedhia N."/>
            <person name="Gnoj L."/>
            <person name="Schutz K."/>
            <person name="Huang E."/>
            <person name="Spiegel L."/>
            <person name="Sehkon M."/>
            <person name="Murray J."/>
            <person name="Sheet P."/>
            <person name="Cordes M."/>
            <person name="Abu-Threideh J."/>
            <person name="Stoneking T."/>
            <person name="Kalicki J."/>
            <person name="Graves T."/>
            <person name="Harmon G."/>
            <person name="Edwards J."/>
            <person name="Latreille P."/>
            <person name="Courtney L."/>
            <person name="Cloud J."/>
            <person name="Abbott A."/>
            <person name="Scott K."/>
            <person name="Johnson D."/>
            <person name="Minx P."/>
            <person name="Bentley D."/>
            <person name="Fulton B."/>
            <person name="Miller N."/>
            <person name="Greco T."/>
            <person name="Kemp K."/>
            <person name="Kramer J."/>
            <person name="Fulton L."/>
            <person name="Mardis E."/>
            <person name="Dante M."/>
            <person name="Pepin K."/>
            <person name="Hillier L."/>
            <person name="Nelson J."/>
            <person name="Spieth J."/>
            <person name="Ryan E."/>
            <person name="Andrews S."/>
            <person name="Geisel C."/>
            <person name="Layman D."/>
            <person name="Du H."/>
            <person name="Ali J."/>
            <person name="Berghoff A."/>
            <person name="Jones K."/>
            <person name="Drone K."/>
            <person name="Cotton M."/>
            <person name="Joshu C."/>
            <person name="Antonoiu B."/>
            <person name="Zidanic M."/>
            <person name="Strong C."/>
            <person name="Sun H."/>
            <person name="Lamar B."/>
            <person name="Yordan C."/>
            <person name="Ma P."/>
            <person name="Zhong J."/>
            <person name="Preston R."/>
            <person name="Vil D."/>
            <person name="Shekher M."/>
            <person name="Matero A."/>
            <person name="Shah R."/>
            <person name="Swaby I.K."/>
            <person name="O'Shaughnessy A."/>
            <person name="Rodriguez M."/>
            <person name="Hoffmann J."/>
            <person name="Till S."/>
            <person name="Granat S."/>
            <person name="Shohdy N."/>
            <person name="Hasegawa A."/>
            <person name="Hameed A."/>
            <person name="Lodhi M."/>
            <person name="Johnson A."/>
            <person name="Chen E."/>
            <person name="Marra M."/>
            <person name="Martienssen R."/>
            <person name="McCombie W.R."/>
        </authorList>
    </citation>
    <scope>NUCLEOTIDE SEQUENCE [LARGE SCALE GENOMIC DNA]</scope>
    <source>
        <strain>cv. Columbia</strain>
    </source>
</reference>
<feature type="compositionally biased region" description="Pro residues" evidence="1">
    <location>
        <begin position="95"/>
        <end position="106"/>
    </location>
</feature>
<dbReference type="PIR" id="B71446">
    <property type="entry name" value="B71446"/>
</dbReference>
<evidence type="ECO:0000313" key="3">
    <source>
        <dbReference type="EMBL" id="CAB78766.1"/>
    </source>
</evidence>
<feature type="region of interest" description="Disordered" evidence="1">
    <location>
        <begin position="169"/>
        <end position="207"/>
    </location>
</feature>
<reference key="2">
    <citation type="journal article" date="1998" name="Nature">
        <title>Analysis of 1.9 Mb of contiguous sequence from chromosome 4 of Arabidopsis thaliana.</title>
        <authorList>
            <person name="Bevan M."/>
            <person name="Bancroft I."/>
            <person name="Bent E."/>
            <person name="Love K."/>
            <person name="Goodman H.M."/>
            <person name="Dean C."/>
            <person name="Bergkamp R."/>
            <person name="Dirkse W."/>
            <person name="van Staveren M."/>
            <person name="Stiekema W."/>
            <person name="Drost L."/>
            <person name="Ridley P."/>
            <person name="Hudson S.-A."/>
            <person name="Patel K."/>
            <person name="Murphy G."/>
            <person name="Piffanelli P."/>
            <person name="Wedler H."/>
            <person name="Wedler E."/>
            <person name="Wambutt R."/>
            <person name="Weitzenegger T."/>
            <person name="Pohl T."/>
            <person name="Terryn N."/>
            <person name="Gielen J."/>
            <person name="Villarroel R."/>
            <person name="De Clercq R."/>
            <person name="van Montagu M."/>
            <person name="Lecharny A."/>
            <person name="Aubourg S."/>
            <person name="Gy I."/>
            <person name="Kreis M."/>
            <person name="Lao N."/>
            <person name="Kavanagh T."/>
            <person name="Hempel S."/>
            <person name="Kotter P."/>
            <person name="Entian K.-D."/>
            <person name="Rieger M."/>
            <person name="Schaefer M."/>
            <person name="Funk B."/>
            <person name="Mueller-Auer S."/>
            <person name="Silvey M."/>
            <person name="James R."/>
            <person name="Monfort A."/>
            <person name="Pons A."/>
            <person name="Puigdomenech P."/>
            <person name="Douka A."/>
            <person name="Voukelatou E."/>
            <person name="Milioni D."/>
            <person name="Hatzopoulos P."/>
            <person name="Piravandi E."/>
            <person name="Obermaier B."/>
            <person name="Hilbert H."/>
            <person name="Duesterhoeft A."/>
            <person name="Moores T."/>
            <person name="Jones J.D.G."/>
            <person name="Eneva T."/>
            <person name="Palme K."/>
            <person name="Benes V."/>
            <person name="Rechmann S."/>
            <person name="Ansorge W."/>
            <person name="Cooke R."/>
            <person name="Berger C."/>
            <person name="Delseny M."/>
            <person name="Voet M."/>
            <person name="Volckaert G."/>
            <person name="Mewes H.-W."/>
            <person name="Klosterman S."/>
            <person name="Schueller C."/>
            <person name="Chalwatzis N."/>
        </authorList>
    </citation>
    <scope>NUCLEOTIDE SEQUENCE [LARGE SCALE GENOMIC DNA]</scope>
    <source>
        <strain>cv. Columbia</strain>
    </source>
</reference>
<gene>
    <name evidence="2" type="primary">dl4850c</name>
    <name evidence="3" type="ordered locus">At4g17630</name>
</gene>
<organism evidence="2">
    <name type="scientific">Arabidopsis thaliana</name>
    <name type="common">Mouse-ear cress</name>
    <dbReference type="NCBI Taxonomy" id="3702"/>
    <lineage>
        <taxon>Eukaryota</taxon>
        <taxon>Viridiplantae</taxon>
        <taxon>Streptophyta</taxon>
        <taxon>Embryophyta</taxon>
        <taxon>Tracheophyta</taxon>
        <taxon>Spermatophyta</taxon>
        <taxon>Magnoliopsida</taxon>
        <taxon>eudicotyledons</taxon>
        <taxon>Gunneridae</taxon>
        <taxon>Pentapetalae</taxon>
        <taxon>rosids</taxon>
        <taxon>malvids</taxon>
        <taxon>Brassicales</taxon>
        <taxon>Brassicaceae</taxon>
        <taxon>Camelineae</taxon>
        <taxon>Arabidopsis</taxon>
    </lineage>
</organism>
<reference evidence="2" key="1">
    <citation type="submission" date="1997-07" db="EMBL/GenBank/DDBJ databases">
        <authorList>
            <person name="Bevan M."/>
            <person name="Stiekema W."/>
            <person name="Murphy G."/>
            <person name="Wambutt R."/>
            <person name="Pohl T."/>
            <person name="Terryn N."/>
            <person name="Kreis M."/>
            <person name="Kavanagh T."/>
            <person name="Entian K.D."/>
            <person name="Rieger M."/>
            <person name="James R."/>
            <person name="Puigdomenech P."/>
            <person name="Hatzopoulos P."/>
            <person name="Obermaier B."/>
            <person name="Duesterhoft A."/>
            <person name="Jones J."/>
            <person name="Palme K."/>
            <person name="Ansorge W."/>
            <person name="Delseny M."/>
            <person name="Bancroft I."/>
            <person name="Mewes H.W."/>
            <person name="Schueller C."/>
            <person name="Chalwatzis N."/>
        </authorList>
    </citation>
    <scope>NUCLEOTIDE SEQUENCE</scope>
</reference>
<proteinExistence type="predicted"/>
<dbReference type="AlphaFoldDB" id="O23604"/>
<evidence type="ECO:0000256" key="1">
    <source>
        <dbReference type="SAM" id="MobiDB-lite"/>
    </source>
</evidence>